<dbReference type="KEGG" id="mbe:MBM_03024"/>
<organism evidence="5 6">
    <name type="scientific">Marssonina brunnea f. sp. multigermtubi (strain MB_m1)</name>
    <name type="common">Marssonina leaf spot fungus</name>
    <dbReference type="NCBI Taxonomy" id="1072389"/>
    <lineage>
        <taxon>Eukaryota</taxon>
        <taxon>Fungi</taxon>
        <taxon>Dikarya</taxon>
        <taxon>Ascomycota</taxon>
        <taxon>Pezizomycotina</taxon>
        <taxon>Leotiomycetes</taxon>
        <taxon>Helotiales</taxon>
        <taxon>Drepanopezizaceae</taxon>
        <taxon>Drepanopeziza</taxon>
    </lineage>
</organism>
<dbReference type="PANTHER" id="PTHR31913">
    <property type="entry name" value="VACUOLAR IMPORT AND DEGRADATION PROTEIN 27"/>
    <property type="match status" value="1"/>
</dbReference>
<evidence type="ECO:0000313" key="6">
    <source>
        <dbReference type="Proteomes" id="UP000006753"/>
    </source>
</evidence>
<dbReference type="SUPFAM" id="SSF50969">
    <property type="entry name" value="YVTN repeat-like/Quinoprotein amine dehydrogenase"/>
    <property type="match status" value="1"/>
</dbReference>
<dbReference type="EMBL" id="JH921432">
    <property type="protein sequence ID" value="EKD18782.1"/>
    <property type="molecule type" value="Genomic_DNA"/>
</dbReference>
<dbReference type="InterPro" id="IPR040768">
    <property type="entry name" value="Vid27_PH"/>
</dbReference>
<protein>
    <submittedName>
        <fullName evidence="5">Vacuolar import and degradation protein</fullName>
    </submittedName>
</protein>
<feature type="compositionally biased region" description="Basic and acidic residues" evidence="1">
    <location>
        <begin position="789"/>
        <end position="816"/>
    </location>
</feature>
<evidence type="ECO:0000259" key="3">
    <source>
        <dbReference type="Pfam" id="PF17747"/>
    </source>
</evidence>
<dbReference type="PANTHER" id="PTHR31913:SF0">
    <property type="entry name" value="VACUOLAR IMPORT AND DEGRADATION PROTEIN 27"/>
    <property type="match status" value="1"/>
</dbReference>
<dbReference type="GO" id="GO:0005634">
    <property type="term" value="C:nucleus"/>
    <property type="evidence" value="ECO:0007669"/>
    <property type="project" value="TreeGrafter"/>
</dbReference>
<feature type="domain" description="Vacuolar import/degradation Vid27 C-terminal" evidence="2">
    <location>
        <begin position="427"/>
        <end position="779"/>
    </location>
</feature>
<dbReference type="InParanoid" id="K1X192"/>
<dbReference type="HOGENOM" id="CLU_007002_0_0_1"/>
<dbReference type="InterPro" id="IPR011044">
    <property type="entry name" value="Quino_amine_DH_bsu"/>
</dbReference>
<evidence type="ECO:0000259" key="2">
    <source>
        <dbReference type="Pfam" id="PF08553"/>
    </source>
</evidence>
<feature type="region of interest" description="Disordered" evidence="1">
    <location>
        <begin position="376"/>
        <end position="431"/>
    </location>
</feature>
<gene>
    <name evidence="5" type="ORF">MBM_03024</name>
</gene>
<proteinExistence type="predicted"/>
<dbReference type="GeneID" id="18758959"/>
<dbReference type="Pfam" id="PF17748">
    <property type="entry name" value="VID27_N"/>
    <property type="match status" value="1"/>
</dbReference>
<dbReference type="Pfam" id="PF08553">
    <property type="entry name" value="VID27"/>
    <property type="match status" value="1"/>
</dbReference>
<keyword evidence="6" id="KW-1185">Reference proteome</keyword>
<dbReference type="Proteomes" id="UP000006753">
    <property type="component" value="Unassembled WGS sequence"/>
</dbReference>
<feature type="region of interest" description="Disordered" evidence="1">
    <location>
        <begin position="179"/>
        <end position="239"/>
    </location>
</feature>
<dbReference type="InterPro" id="IPR040458">
    <property type="entry name" value="Vid27"/>
</dbReference>
<evidence type="ECO:0000256" key="1">
    <source>
        <dbReference type="SAM" id="MobiDB-lite"/>
    </source>
</evidence>
<name>K1X192_MARBU</name>
<feature type="domain" description="Vid27 N-terminal" evidence="4">
    <location>
        <begin position="1"/>
        <end position="175"/>
    </location>
</feature>
<dbReference type="AlphaFoldDB" id="K1X192"/>
<evidence type="ECO:0000313" key="5">
    <source>
        <dbReference type="EMBL" id="EKD18782.1"/>
    </source>
</evidence>
<evidence type="ECO:0000259" key="4">
    <source>
        <dbReference type="Pfam" id="PF17748"/>
    </source>
</evidence>
<dbReference type="FunCoup" id="K1X192">
    <property type="interactions" value="54"/>
</dbReference>
<dbReference type="eggNOG" id="KOG2395">
    <property type="taxonomic scope" value="Eukaryota"/>
</dbReference>
<dbReference type="Pfam" id="PF17747">
    <property type="entry name" value="VID27_PH"/>
    <property type="match status" value="1"/>
</dbReference>
<accession>K1X192</accession>
<dbReference type="InterPro" id="IPR013863">
    <property type="entry name" value="VID27_C"/>
</dbReference>
<reference evidence="5 6" key="1">
    <citation type="journal article" date="2012" name="BMC Genomics">
        <title>Sequencing the genome of Marssonina brunnea reveals fungus-poplar co-evolution.</title>
        <authorList>
            <person name="Zhu S."/>
            <person name="Cao Y.-Z."/>
            <person name="Jiang C."/>
            <person name="Tan B.-Y."/>
            <person name="Wang Z."/>
            <person name="Feng S."/>
            <person name="Zhang L."/>
            <person name="Su X.-H."/>
            <person name="Brejova B."/>
            <person name="Vinar T."/>
            <person name="Xu M."/>
            <person name="Wang M.-X."/>
            <person name="Zhang S.-G."/>
            <person name="Huang M.-R."/>
            <person name="Wu R."/>
            <person name="Zhou Y."/>
        </authorList>
    </citation>
    <scope>NUCLEOTIDE SEQUENCE [LARGE SCALE GENOMIC DNA]</scope>
    <source>
        <strain evidence="5 6">MB_m1</strain>
    </source>
</reference>
<dbReference type="OrthoDB" id="10251113at2759"/>
<feature type="region of interest" description="Disordered" evidence="1">
    <location>
        <begin position="778"/>
        <end position="816"/>
    </location>
</feature>
<feature type="compositionally biased region" description="Acidic residues" evidence="1">
    <location>
        <begin position="378"/>
        <end position="417"/>
    </location>
</feature>
<feature type="domain" description="Vid27 PH-like" evidence="3">
    <location>
        <begin position="247"/>
        <end position="353"/>
    </location>
</feature>
<dbReference type="InterPro" id="IPR040979">
    <property type="entry name" value="Vid27_N"/>
</dbReference>
<sequence>MFVLRNVGKLIFGDTSKESLIELPQGQLYLVRPLSPKGYSELIFKDAAARIRRTNQEFQYQLVVQRAYEEGEEELGDDEDAEETEIAALGAERDEKTFLLDEGLHFRSEIREGGEKVLAWRDLSGDAGDLYEFVCDRSIGTHEVETFEITAAKCQYERKHRKSHNTATVEDLAAFTFESEEPIPSASPPHSSPVNTMPPPPRNTANSALKREERESTPSKSSRQVALKEEGPTAAPAVADHPEALSILAEEPAELHLFDFVSGAFILQDPKVKATVSEVGKWRYWLQIESDDRDWLGQEVIADINPVFNFDYLSFIFNAYTPTGDAYSWLLRFKDQEMETRFQEGLMQALWEQLNEIKWNKSKDEERDYVLEAFQDLAMDDVPEEEDEEDEEEEEEPEAEDDGQQSEHYDSDEEDDDVVTRDDDGNVNSQLAVGYKHDRSFVVRGSKIGVFKHTPNNNLEFSTNISKVETPNGKLFSPKKVMLHAEDTNMILQNEGDPNSLYRMDLEYGKIVDEWKIHDDIPVNTFAPENKFAQMTGEQTFLGLSRNALYRIDPRLAGNKLVDTELKQYVSKNEFSAAATTEKGYIAVASNKGDIRMFDRLGINAKTHIPALGEPIIGLDVSADGRWVLATCRTYLLLIDAMQKEGKNEGKLGFEKSFGKDSKPQPRRLGLTPSHVAQFQHETGAALSFTPAKFNAGEGLSETSIITATGPFIVTWNLKKVLRGSKDPYSIKRYAEEVKADNFKYGSDKNVIVALPNEVNMVAKQSFKKPTRESIATPVRIGGGSFGGRRSEGGRLSTRDSGRYKLGKDDVVDSPY</sequence>
<feature type="compositionally biased region" description="Pro residues" evidence="1">
    <location>
        <begin position="185"/>
        <end position="202"/>
    </location>
</feature>
<dbReference type="GO" id="GO:0005737">
    <property type="term" value="C:cytoplasm"/>
    <property type="evidence" value="ECO:0007669"/>
    <property type="project" value="TreeGrafter"/>
</dbReference>
<dbReference type="OMA" id="RLNETKW"/>